<dbReference type="SMART" id="SM00422">
    <property type="entry name" value="HTH_MERR"/>
    <property type="match status" value="1"/>
</dbReference>
<evidence type="ECO:0000256" key="1">
    <source>
        <dbReference type="ARBA" id="ARBA00023125"/>
    </source>
</evidence>
<dbReference type="Pfam" id="PF13411">
    <property type="entry name" value="MerR_1"/>
    <property type="match status" value="1"/>
</dbReference>
<dbReference type="PANTHER" id="PTHR30204:SF3">
    <property type="entry name" value="HTH MERR-TYPE DOMAIN-CONTAINING PROTEIN"/>
    <property type="match status" value="1"/>
</dbReference>
<keyword evidence="1" id="KW-0238">DNA-binding</keyword>
<dbReference type="GO" id="GO:0003700">
    <property type="term" value="F:DNA-binding transcription factor activity"/>
    <property type="evidence" value="ECO:0007669"/>
    <property type="project" value="InterPro"/>
</dbReference>
<organism evidence="3">
    <name type="scientific">freshwater metagenome</name>
    <dbReference type="NCBI Taxonomy" id="449393"/>
    <lineage>
        <taxon>unclassified sequences</taxon>
        <taxon>metagenomes</taxon>
        <taxon>ecological metagenomes</taxon>
    </lineage>
</organism>
<evidence type="ECO:0000313" key="3">
    <source>
        <dbReference type="EMBL" id="CAB4742766.1"/>
    </source>
</evidence>
<dbReference type="GO" id="GO:0003677">
    <property type="term" value="F:DNA binding"/>
    <property type="evidence" value="ECO:0007669"/>
    <property type="project" value="UniProtKB-KW"/>
</dbReference>
<dbReference type="Gene3D" id="1.10.1660.10">
    <property type="match status" value="1"/>
</dbReference>
<dbReference type="PANTHER" id="PTHR30204">
    <property type="entry name" value="REDOX-CYCLING DRUG-SENSING TRANSCRIPTIONAL ACTIVATOR SOXR"/>
    <property type="match status" value="1"/>
</dbReference>
<evidence type="ECO:0000259" key="2">
    <source>
        <dbReference type="PROSITE" id="PS50937"/>
    </source>
</evidence>
<feature type="domain" description="HTH merR-type" evidence="2">
    <location>
        <begin position="24"/>
        <end position="89"/>
    </location>
</feature>
<dbReference type="InterPro" id="IPR000551">
    <property type="entry name" value="MerR-type_HTH_dom"/>
</dbReference>
<gene>
    <name evidence="3" type="ORF">UFOPK2766_01149</name>
</gene>
<sequence>MDEIISEALELPTQEQGFSGRKTAEIVGITYRQLDYWARTDLLVPSLAEARGSGSRRLYSYRDLLELKIIKTLLDAGLKLESVRQAFDYMREHLIEDITTANLVISGKTSVLVRSGEELIDVLQQGQGVLNVLPLAGVKEEVDARIVEFRPPAPASDLAVTEATQAQTVSVAAGL</sequence>
<dbReference type="SUPFAM" id="SSF46955">
    <property type="entry name" value="Putative DNA-binding domain"/>
    <property type="match status" value="1"/>
</dbReference>
<dbReference type="EMBL" id="CAEZYU010000047">
    <property type="protein sequence ID" value="CAB4742766.1"/>
    <property type="molecule type" value="Genomic_DNA"/>
</dbReference>
<dbReference type="InterPro" id="IPR009061">
    <property type="entry name" value="DNA-bd_dom_put_sf"/>
</dbReference>
<dbReference type="PROSITE" id="PS50937">
    <property type="entry name" value="HTH_MERR_2"/>
    <property type="match status" value="1"/>
</dbReference>
<reference evidence="3" key="1">
    <citation type="submission" date="2020-05" db="EMBL/GenBank/DDBJ databases">
        <authorList>
            <person name="Chiriac C."/>
            <person name="Salcher M."/>
            <person name="Ghai R."/>
            <person name="Kavagutti S V."/>
        </authorList>
    </citation>
    <scope>NUCLEOTIDE SEQUENCE</scope>
</reference>
<proteinExistence type="predicted"/>
<dbReference type="AlphaFoldDB" id="A0A6J6T6J6"/>
<name>A0A6J6T6J6_9ZZZZ</name>
<accession>A0A6J6T6J6</accession>
<dbReference type="InterPro" id="IPR047057">
    <property type="entry name" value="MerR_fam"/>
</dbReference>
<protein>
    <submittedName>
        <fullName evidence="3">Unannotated protein</fullName>
    </submittedName>
</protein>